<dbReference type="GO" id="GO:0022625">
    <property type="term" value="C:cytosolic large ribosomal subunit"/>
    <property type="evidence" value="ECO:0007669"/>
    <property type="project" value="TreeGrafter"/>
</dbReference>
<dbReference type="InterPro" id="IPR002784">
    <property type="entry name" value="Ribosomal_eL14_dom"/>
</dbReference>
<sequence length="126" mass="14283">MSKIFVQYGRVVMVDAGEFKSKVAMITDIVDYKTIQIEGPEVKRHICPIKRVVLTEFVHSTETPVTSADCKKAFNAEKFVEKFAATQKGKEVALENKYNALSEVEKIKLNIMKKQRARMIAKVACK</sequence>
<evidence type="ECO:0000259" key="4">
    <source>
        <dbReference type="Pfam" id="PF01929"/>
    </source>
</evidence>
<dbReference type="OrthoDB" id="1875589at2759"/>
<dbReference type="Proteomes" id="UP000018208">
    <property type="component" value="Unassembled WGS sequence"/>
</dbReference>
<evidence type="ECO:0000256" key="1">
    <source>
        <dbReference type="ARBA" id="ARBA00006592"/>
    </source>
</evidence>
<dbReference type="EMBL" id="AUWU02000005">
    <property type="protein sequence ID" value="KAH0572532.1"/>
    <property type="molecule type" value="Genomic_DNA"/>
</dbReference>
<dbReference type="VEuPathDB" id="GiardiaDB:SS50377_24643"/>
<evidence type="ECO:0000256" key="3">
    <source>
        <dbReference type="ARBA" id="ARBA00023274"/>
    </source>
</evidence>
<evidence type="ECO:0000313" key="5">
    <source>
        <dbReference type="EMBL" id="EST44508.1"/>
    </source>
</evidence>
<keyword evidence="7" id="KW-1185">Reference proteome</keyword>
<protein>
    <submittedName>
        <fullName evidence="5">Ribosomal protein L14</fullName>
    </submittedName>
</protein>
<keyword evidence="2 5" id="KW-0689">Ribosomal protein</keyword>
<dbReference type="PANTHER" id="PTHR11127">
    <property type="entry name" value="60S RIBOSOMAL PROTEIN L14"/>
    <property type="match status" value="1"/>
</dbReference>
<feature type="domain" description="Large ribosomal subunit protein eL14" evidence="4">
    <location>
        <begin position="43"/>
        <end position="116"/>
    </location>
</feature>
<keyword evidence="3" id="KW-0687">Ribonucleoprotein</keyword>
<name>V6LJF1_9EUKA</name>
<dbReference type="GO" id="GO:0006412">
    <property type="term" value="P:translation"/>
    <property type="evidence" value="ECO:0007669"/>
    <property type="project" value="InterPro"/>
</dbReference>
<evidence type="ECO:0000313" key="7">
    <source>
        <dbReference type="Proteomes" id="UP000018208"/>
    </source>
</evidence>
<dbReference type="Gene3D" id="2.30.30.30">
    <property type="match status" value="1"/>
</dbReference>
<dbReference type="PANTHER" id="PTHR11127:SF2">
    <property type="entry name" value="LARGE RIBOSOMAL SUBUNIT PROTEIN EL14"/>
    <property type="match status" value="1"/>
</dbReference>
<accession>V6LJF1</accession>
<evidence type="ECO:0000256" key="2">
    <source>
        <dbReference type="ARBA" id="ARBA00022980"/>
    </source>
</evidence>
<dbReference type="SUPFAM" id="SSF50104">
    <property type="entry name" value="Translation proteins SH3-like domain"/>
    <property type="match status" value="1"/>
</dbReference>
<dbReference type="CDD" id="cd23702">
    <property type="entry name" value="eL14"/>
    <property type="match status" value="1"/>
</dbReference>
<dbReference type="InterPro" id="IPR008991">
    <property type="entry name" value="Translation_prot_SH3-like_sf"/>
</dbReference>
<reference evidence="6" key="2">
    <citation type="submission" date="2020-12" db="EMBL/GenBank/DDBJ databases">
        <title>New Spironucleus salmonicida genome in near-complete chromosomes.</title>
        <authorList>
            <person name="Xu F."/>
            <person name="Kurt Z."/>
            <person name="Jimenez-Gonzalez A."/>
            <person name="Astvaldsson A."/>
            <person name="Andersson J.O."/>
            <person name="Svard S.G."/>
        </authorList>
    </citation>
    <scope>NUCLEOTIDE SEQUENCE</scope>
    <source>
        <strain evidence="6">ATCC 50377</strain>
    </source>
</reference>
<dbReference type="EMBL" id="KI546115">
    <property type="protein sequence ID" value="EST44508.1"/>
    <property type="molecule type" value="Genomic_DNA"/>
</dbReference>
<dbReference type="GO" id="GO:0003735">
    <property type="term" value="F:structural constituent of ribosome"/>
    <property type="evidence" value="ECO:0007669"/>
    <property type="project" value="InterPro"/>
</dbReference>
<reference evidence="5 6" key="1">
    <citation type="journal article" date="2014" name="PLoS Genet.">
        <title>The Genome of Spironucleus salmonicida Highlights a Fish Pathogen Adapted to Fluctuating Environments.</title>
        <authorList>
            <person name="Xu F."/>
            <person name="Jerlstrom-Hultqvist J."/>
            <person name="Einarsson E."/>
            <person name="Astvaldsson A."/>
            <person name="Svard S.G."/>
            <person name="Andersson J.O."/>
        </authorList>
    </citation>
    <scope>NUCLEOTIDE SEQUENCE</scope>
    <source>
        <strain evidence="6">ATCC 50377</strain>
    </source>
</reference>
<dbReference type="GO" id="GO:0003723">
    <property type="term" value="F:RNA binding"/>
    <property type="evidence" value="ECO:0007669"/>
    <property type="project" value="InterPro"/>
</dbReference>
<evidence type="ECO:0000313" key="6">
    <source>
        <dbReference type="EMBL" id="KAH0572532.1"/>
    </source>
</evidence>
<dbReference type="Pfam" id="PF01929">
    <property type="entry name" value="Ribosomal_L14e"/>
    <property type="match status" value="1"/>
</dbReference>
<proteinExistence type="inferred from homology"/>
<organism evidence="5">
    <name type="scientific">Spironucleus salmonicida</name>
    <dbReference type="NCBI Taxonomy" id="348837"/>
    <lineage>
        <taxon>Eukaryota</taxon>
        <taxon>Metamonada</taxon>
        <taxon>Diplomonadida</taxon>
        <taxon>Hexamitidae</taxon>
        <taxon>Hexamitinae</taxon>
        <taxon>Spironucleus</taxon>
    </lineage>
</organism>
<comment type="similarity">
    <text evidence="1">Belongs to the eukaryotic ribosomal protein eL14 family.</text>
</comment>
<dbReference type="AlphaFoldDB" id="V6LJF1"/>
<dbReference type="GO" id="GO:0042273">
    <property type="term" value="P:ribosomal large subunit biogenesis"/>
    <property type="evidence" value="ECO:0007669"/>
    <property type="project" value="TreeGrafter"/>
</dbReference>
<dbReference type="InterPro" id="IPR014722">
    <property type="entry name" value="Rib_uL2_dom2"/>
</dbReference>
<dbReference type="InterPro" id="IPR039660">
    <property type="entry name" value="Ribosomal_eL14"/>
</dbReference>
<gene>
    <name evidence="5" type="ORF">SS50377_15505</name>
    <name evidence="6" type="ORF">SS50377_24643</name>
</gene>